<gene>
    <name evidence="4" type="ORF">SAMN04487891_105131</name>
    <name evidence="5" type="ORF">SAMN05216293_2732</name>
</gene>
<dbReference type="InterPro" id="IPR011006">
    <property type="entry name" value="CheY-like_superfamily"/>
</dbReference>
<dbReference type="SMART" id="SM00448">
    <property type="entry name" value="REC"/>
    <property type="match status" value="1"/>
</dbReference>
<dbReference type="SUPFAM" id="SSF52172">
    <property type="entry name" value="CheY-like"/>
    <property type="match status" value="1"/>
</dbReference>
<dbReference type="SMART" id="SM00850">
    <property type="entry name" value="LytTR"/>
    <property type="match status" value="1"/>
</dbReference>
<dbReference type="Proteomes" id="UP000198940">
    <property type="component" value="Unassembled WGS sequence"/>
</dbReference>
<evidence type="ECO:0000313" key="6">
    <source>
        <dbReference type="Proteomes" id="UP000184031"/>
    </source>
</evidence>
<evidence type="ECO:0000256" key="1">
    <source>
        <dbReference type="PROSITE-ProRule" id="PRU00169"/>
    </source>
</evidence>
<feature type="modified residue" description="4-aspartylphosphate" evidence="1">
    <location>
        <position position="53"/>
    </location>
</feature>
<dbReference type="Pfam" id="PF00072">
    <property type="entry name" value="Response_reg"/>
    <property type="match status" value="1"/>
</dbReference>
<dbReference type="EMBL" id="FOKU01000005">
    <property type="protein sequence ID" value="SFC05662.1"/>
    <property type="molecule type" value="Genomic_DNA"/>
</dbReference>
<dbReference type="InterPro" id="IPR007492">
    <property type="entry name" value="LytTR_DNA-bd_dom"/>
</dbReference>
<dbReference type="Gene3D" id="3.40.50.2300">
    <property type="match status" value="1"/>
</dbReference>
<dbReference type="OrthoDB" id="2168082at2"/>
<keyword evidence="1" id="KW-0597">Phosphoprotein</keyword>
<dbReference type="InterPro" id="IPR001789">
    <property type="entry name" value="Sig_transdc_resp-reg_receiver"/>
</dbReference>
<dbReference type="PANTHER" id="PTHR45526:SF1">
    <property type="entry name" value="TRANSCRIPTIONAL REGULATORY PROTEIN DCUR-RELATED"/>
    <property type="match status" value="1"/>
</dbReference>
<comment type="caution">
    <text evidence="5">The sequence shown here is derived from an EMBL/GenBank/DDBJ whole genome shotgun (WGS) entry which is preliminary data.</text>
</comment>
<dbReference type="AlphaFoldDB" id="A0A1M6Y5Q7"/>
<dbReference type="Pfam" id="PF04397">
    <property type="entry name" value="LytTR"/>
    <property type="match status" value="1"/>
</dbReference>
<dbReference type="GO" id="GO:0003677">
    <property type="term" value="F:DNA binding"/>
    <property type="evidence" value="ECO:0007669"/>
    <property type="project" value="InterPro"/>
</dbReference>
<sequence>MRCIIVEDQPPAQRILKKFIDEVPALELVGVFSDGIQAMEFLNAEPVDLMFLDIHLPKINGLDFLKSIPEPPQVILTTAFSEYALEGYDLNVVDYLLKPFSFQRFLQAVNKVGAKQENGASGNGNVPISEIYVKSSHEHIKVLVKDIYTISSDSDYTEIHLKNKKILSNEPLRHWLDILGAGQFYQVHKSHIINTQKIDRISGNQVLLTDGSKIPLGRAYKEHFLKSILQQ</sequence>
<dbReference type="EMBL" id="FRAT01000007">
    <property type="protein sequence ID" value="SHL13359.1"/>
    <property type="molecule type" value="Genomic_DNA"/>
</dbReference>
<accession>A0A1M6Y5Q7</accession>
<reference evidence="5 6" key="1">
    <citation type="submission" date="2016-11" db="EMBL/GenBank/DDBJ databases">
        <authorList>
            <person name="Varghese N."/>
            <person name="Submissions S."/>
        </authorList>
    </citation>
    <scope>NUCLEOTIDE SEQUENCE [LARGE SCALE GENOMIC DNA]</scope>
    <source>
        <strain evidence="5 6">CGMCC 1.12174</strain>
        <strain evidence="4 7">DSM 26351</strain>
    </source>
</reference>
<evidence type="ECO:0000313" key="7">
    <source>
        <dbReference type="Proteomes" id="UP000198940"/>
    </source>
</evidence>
<dbReference type="Gene3D" id="2.40.50.1020">
    <property type="entry name" value="LytTr DNA-binding domain"/>
    <property type="match status" value="1"/>
</dbReference>
<dbReference type="PROSITE" id="PS50110">
    <property type="entry name" value="RESPONSE_REGULATORY"/>
    <property type="match status" value="1"/>
</dbReference>
<name>A0A1M6Y5Q7_9FLAO</name>
<dbReference type="GO" id="GO:0000156">
    <property type="term" value="F:phosphorelay response regulator activity"/>
    <property type="evidence" value="ECO:0007669"/>
    <property type="project" value="TreeGrafter"/>
</dbReference>
<dbReference type="STRING" id="1055723.SAMN05216293_2732"/>
<proteinExistence type="predicted"/>
<organism evidence="5 6">
    <name type="scientific">Flagellimonas taeanensis</name>
    <dbReference type="NCBI Taxonomy" id="1005926"/>
    <lineage>
        <taxon>Bacteria</taxon>
        <taxon>Pseudomonadati</taxon>
        <taxon>Bacteroidota</taxon>
        <taxon>Flavobacteriia</taxon>
        <taxon>Flavobacteriales</taxon>
        <taxon>Flavobacteriaceae</taxon>
        <taxon>Flagellimonas</taxon>
    </lineage>
</organism>
<feature type="domain" description="HTH LytTR-type" evidence="3">
    <location>
        <begin position="131"/>
        <end position="231"/>
    </location>
</feature>
<dbReference type="RefSeq" id="WP_072880780.1">
    <property type="nucleotide sequence ID" value="NZ_FOKU01000005.1"/>
</dbReference>
<feature type="domain" description="Response regulatory" evidence="2">
    <location>
        <begin position="2"/>
        <end position="113"/>
    </location>
</feature>
<dbReference type="InterPro" id="IPR051271">
    <property type="entry name" value="2C-system_Tx_regulators"/>
</dbReference>
<evidence type="ECO:0000313" key="4">
    <source>
        <dbReference type="EMBL" id="SFC05662.1"/>
    </source>
</evidence>
<protein>
    <submittedName>
        <fullName evidence="5">Two component transcriptional regulator, LytTR family</fullName>
    </submittedName>
</protein>
<dbReference type="PROSITE" id="PS50930">
    <property type="entry name" value="HTH_LYTTR"/>
    <property type="match status" value="1"/>
</dbReference>
<dbReference type="PANTHER" id="PTHR45526">
    <property type="entry name" value="TRANSCRIPTIONAL REGULATORY PROTEIN DPIA"/>
    <property type="match status" value="1"/>
</dbReference>
<evidence type="ECO:0000313" key="5">
    <source>
        <dbReference type="EMBL" id="SHL13359.1"/>
    </source>
</evidence>
<dbReference type="Proteomes" id="UP000184031">
    <property type="component" value="Unassembled WGS sequence"/>
</dbReference>
<keyword evidence="7" id="KW-1185">Reference proteome</keyword>
<evidence type="ECO:0000259" key="3">
    <source>
        <dbReference type="PROSITE" id="PS50930"/>
    </source>
</evidence>
<evidence type="ECO:0000259" key="2">
    <source>
        <dbReference type="PROSITE" id="PS50110"/>
    </source>
</evidence>